<sequence>MKLKWSMLLLFGLVTSYFAHAQDITNNKFGKGLVNVVAKDSSYSLKFAARFQSLYTGSWDFPNNDNLENGEGQLLIRRARLKFEGFAYSPKLTYKIELGLSNRDISGGSEFTSNSPRYILDAVLKWNFYENFELWIGQTKLPGNRERVISSANLQTVDRSLVNSEFNVDREMGFQLHHHFGLGEKAIIKEAFAFSQGEGRNVTTGNLGGYQYTGRLEVLPFGDFDDYSGADLKREQTPKLALGVSYDHNSNAVKTRSNSGSYMTTDTGFFETDINTFFVDGIFKYQGFSAMAEYAKRTADNAVAVNSDGTPTGRVVEVGDGINMQAGYLFKNNFEVVGRYTQVALDETLTGEGIENQYTFGVSKYIVGHKLKVQTDVSWNDYENNLDNSLAYRLQIDIHF</sequence>
<dbReference type="Proteomes" id="UP000276282">
    <property type="component" value="Unassembled WGS sequence"/>
</dbReference>
<reference evidence="2 3" key="1">
    <citation type="submission" date="2018-10" db="EMBL/GenBank/DDBJ databases">
        <title>Genomic Encyclopedia of Archaeal and Bacterial Type Strains, Phase II (KMG-II): from individual species to whole genera.</title>
        <authorList>
            <person name="Goeker M."/>
        </authorList>
    </citation>
    <scope>NUCLEOTIDE SEQUENCE [LARGE SCALE GENOMIC DNA]</scope>
    <source>
        <strain evidence="2 3">DSM 19839</strain>
    </source>
</reference>
<keyword evidence="3" id="KW-1185">Reference proteome</keyword>
<protein>
    <submittedName>
        <fullName evidence="2">Phosphate-selective porin O/P</fullName>
    </submittedName>
</protein>
<dbReference type="EMBL" id="RBLG01000002">
    <property type="protein sequence ID" value="RKS53818.1"/>
    <property type="molecule type" value="Genomic_DNA"/>
</dbReference>
<name>A0A495PWE6_9FLAO</name>
<dbReference type="RefSeq" id="WP_183075489.1">
    <property type="nucleotide sequence ID" value="NZ_RBLG01000002.1"/>
</dbReference>
<accession>A0A495PWE6</accession>
<proteinExistence type="predicted"/>
<dbReference type="InterPro" id="IPR010870">
    <property type="entry name" value="Porin_O/P"/>
</dbReference>
<dbReference type="Gene3D" id="2.40.160.10">
    <property type="entry name" value="Porin"/>
    <property type="match status" value="1"/>
</dbReference>
<dbReference type="SUPFAM" id="SSF56935">
    <property type="entry name" value="Porins"/>
    <property type="match status" value="1"/>
</dbReference>
<dbReference type="AlphaFoldDB" id="A0A495PWE6"/>
<dbReference type="Pfam" id="PF07396">
    <property type="entry name" value="Porin_O_P"/>
    <property type="match status" value="1"/>
</dbReference>
<gene>
    <name evidence="2" type="ORF">BC962_2077</name>
</gene>
<organism evidence="2 3">
    <name type="scientific">Gillisia mitskevichiae</name>
    <dbReference type="NCBI Taxonomy" id="270921"/>
    <lineage>
        <taxon>Bacteria</taxon>
        <taxon>Pseudomonadati</taxon>
        <taxon>Bacteroidota</taxon>
        <taxon>Flavobacteriia</taxon>
        <taxon>Flavobacteriales</taxon>
        <taxon>Flavobacteriaceae</taxon>
        <taxon>Gillisia</taxon>
    </lineage>
</organism>
<keyword evidence="1" id="KW-0732">Signal</keyword>
<feature type="signal peptide" evidence="1">
    <location>
        <begin position="1"/>
        <end position="21"/>
    </location>
</feature>
<dbReference type="InterPro" id="IPR023614">
    <property type="entry name" value="Porin_dom_sf"/>
</dbReference>
<comment type="caution">
    <text evidence="2">The sequence shown here is derived from an EMBL/GenBank/DDBJ whole genome shotgun (WGS) entry which is preliminary data.</text>
</comment>
<evidence type="ECO:0000256" key="1">
    <source>
        <dbReference type="SAM" id="SignalP"/>
    </source>
</evidence>
<evidence type="ECO:0000313" key="2">
    <source>
        <dbReference type="EMBL" id="RKS53818.1"/>
    </source>
</evidence>
<feature type="chain" id="PRO_5019803698" evidence="1">
    <location>
        <begin position="22"/>
        <end position="400"/>
    </location>
</feature>
<evidence type="ECO:0000313" key="3">
    <source>
        <dbReference type="Proteomes" id="UP000276282"/>
    </source>
</evidence>